<dbReference type="InterPro" id="IPR032675">
    <property type="entry name" value="LRR_dom_sf"/>
</dbReference>
<protein>
    <recommendedName>
        <fullName evidence="1">F-box domain-containing protein</fullName>
    </recommendedName>
</protein>
<accession>R7S5B0</accession>
<dbReference type="Gene3D" id="1.20.1280.50">
    <property type="match status" value="1"/>
</dbReference>
<gene>
    <name evidence="2" type="ORF">PUNSTDRAFT_137826</name>
</gene>
<keyword evidence="3" id="KW-1185">Reference proteome</keyword>
<dbReference type="KEGG" id="psq:PUNSTDRAFT_137826"/>
<name>R7S5B0_PUNST</name>
<dbReference type="Proteomes" id="UP000054196">
    <property type="component" value="Unassembled WGS sequence"/>
</dbReference>
<dbReference type="InterPro" id="IPR001810">
    <property type="entry name" value="F-box_dom"/>
</dbReference>
<dbReference type="RefSeq" id="XP_007387547.1">
    <property type="nucleotide sequence ID" value="XM_007387485.1"/>
</dbReference>
<organism evidence="2 3">
    <name type="scientific">Punctularia strigosozonata (strain HHB-11173)</name>
    <name type="common">White-rot fungus</name>
    <dbReference type="NCBI Taxonomy" id="741275"/>
    <lineage>
        <taxon>Eukaryota</taxon>
        <taxon>Fungi</taxon>
        <taxon>Dikarya</taxon>
        <taxon>Basidiomycota</taxon>
        <taxon>Agaricomycotina</taxon>
        <taxon>Agaricomycetes</taxon>
        <taxon>Corticiales</taxon>
        <taxon>Punctulariaceae</taxon>
        <taxon>Punctularia</taxon>
    </lineage>
</organism>
<feature type="domain" description="F-box" evidence="1">
    <location>
        <begin position="20"/>
        <end position="75"/>
    </location>
</feature>
<evidence type="ECO:0000313" key="2">
    <source>
        <dbReference type="EMBL" id="EIN05144.1"/>
    </source>
</evidence>
<dbReference type="Gene3D" id="3.80.10.10">
    <property type="entry name" value="Ribonuclease Inhibitor"/>
    <property type="match status" value="1"/>
</dbReference>
<dbReference type="SUPFAM" id="SSF81383">
    <property type="entry name" value="F-box domain"/>
    <property type="match status" value="1"/>
</dbReference>
<dbReference type="EMBL" id="JH687551">
    <property type="protein sequence ID" value="EIN05144.1"/>
    <property type="molecule type" value="Genomic_DNA"/>
</dbReference>
<proteinExistence type="predicted"/>
<dbReference type="AlphaFoldDB" id="R7S5B0"/>
<dbReference type="Pfam" id="PF12937">
    <property type="entry name" value="F-box-like"/>
    <property type="match status" value="1"/>
</dbReference>
<evidence type="ECO:0000313" key="3">
    <source>
        <dbReference type="Proteomes" id="UP000054196"/>
    </source>
</evidence>
<dbReference type="SUPFAM" id="SSF52058">
    <property type="entry name" value="L domain-like"/>
    <property type="match status" value="1"/>
</dbReference>
<dbReference type="InterPro" id="IPR036047">
    <property type="entry name" value="F-box-like_dom_sf"/>
</dbReference>
<evidence type="ECO:0000259" key="1">
    <source>
        <dbReference type="Pfam" id="PF12937"/>
    </source>
</evidence>
<reference evidence="3" key="1">
    <citation type="journal article" date="2012" name="Science">
        <title>The Paleozoic origin of enzymatic lignin decomposition reconstructed from 31 fungal genomes.</title>
        <authorList>
            <person name="Floudas D."/>
            <person name="Binder M."/>
            <person name="Riley R."/>
            <person name="Barry K."/>
            <person name="Blanchette R.A."/>
            <person name="Henrissat B."/>
            <person name="Martinez A.T."/>
            <person name="Otillar R."/>
            <person name="Spatafora J.W."/>
            <person name="Yadav J.S."/>
            <person name="Aerts A."/>
            <person name="Benoit I."/>
            <person name="Boyd A."/>
            <person name="Carlson A."/>
            <person name="Copeland A."/>
            <person name="Coutinho P.M."/>
            <person name="de Vries R.P."/>
            <person name="Ferreira P."/>
            <person name="Findley K."/>
            <person name="Foster B."/>
            <person name="Gaskell J."/>
            <person name="Glotzer D."/>
            <person name="Gorecki P."/>
            <person name="Heitman J."/>
            <person name="Hesse C."/>
            <person name="Hori C."/>
            <person name="Igarashi K."/>
            <person name="Jurgens J.A."/>
            <person name="Kallen N."/>
            <person name="Kersten P."/>
            <person name="Kohler A."/>
            <person name="Kuees U."/>
            <person name="Kumar T.K.A."/>
            <person name="Kuo A."/>
            <person name="LaButti K."/>
            <person name="Larrondo L.F."/>
            <person name="Lindquist E."/>
            <person name="Ling A."/>
            <person name="Lombard V."/>
            <person name="Lucas S."/>
            <person name="Lundell T."/>
            <person name="Martin R."/>
            <person name="McLaughlin D.J."/>
            <person name="Morgenstern I."/>
            <person name="Morin E."/>
            <person name="Murat C."/>
            <person name="Nagy L.G."/>
            <person name="Nolan M."/>
            <person name="Ohm R.A."/>
            <person name="Patyshakuliyeva A."/>
            <person name="Rokas A."/>
            <person name="Ruiz-Duenas F.J."/>
            <person name="Sabat G."/>
            <person name="Salamov A."/>
            <person name="Samejima M."/>
            <person name="Schmutz J."/>
            <person name="Slot J.C."/>
            <person name="St John F."/>
            <person name="Stenlid J."/>
            <person name="Sun H."/>
            <person name="Sun S."/>
            <person name="Syed K."/>
            <person name="Tsang A."/>
            <person name="Wiebenga A."/>
            <person name="Young D."/>
            <person name="Pisabarro A."/>
            <person name="Eastwood D.C."/>
            <person name="Martin F."/>
            <person name="Cullen D."/>
            <person name="Grigoriev I.V."/>
            <person name="Hibbett D.S."/>
        </authorList>
    </citation>
    <scope>NUCLEOTIDE SEQUENCE [LARGE SCALE GENOMIC DNA]</scope>
    <source>
        <strain evidence="3">HHB-11173 SS5</strain>
    </source>
</reference>
<dbReference type="GeneID" id="18879914"/>
<dbReference type="HOGENOM" id="CLU_533326_0_0_1"/>
<sequence length="511" mass="57676">MEPPYESHNSAVEGKKLAHIQTLPTELLIRIFCFAIWSNSPWDSDIPFLGSITRVCHRWKDIAWDVPALWTKFDLSDVRATEFMLEYSKDLRIVLCANGGNGEVVFAAAMHVLQTISDVARVEALYLRAVPRVATRILSSMVAANVRNIETLMISVVRGSVRHWDFELPSIMFSSIRMYHVSGLEFSSTEPFSFHNLEELSIEGRHLCASSKLCDMLSHMSNLQRLYLRNAANAPPPPQRYRSHISLPNLRILDVVDDIRVCDYISAAVQMPCTASAAYSFHISANRATDLQYPAHFSSIVTSVDDRFKNAPRKYCTLKISDECILLQWYDASQAEVDWPMKKVDAPIASVSMYDGAVSFWKSVLWITPDFCGAFDLLTINELILECPDDTAFDDVASPTKDSLLTILQALPAIPLVRASGFYARILCTVLGSESPVERLPFNHIHLTHSPLLTRSDLLIFQKYLLDRSTQGRRVDRVFIRRCGGVQPTDVRVLRHAASELRIVDCFEDSD</sequence>
<dbReference type="OrthoDB" id="3365698at2759"/>